<dbReference type="Gene3D" id="2.50.20.10">
    <property type="entry name" value="Lipoprotein localisation LolA/LolB/LppX"/>
    <property type="match status" value="1"/>
</dbReference>
<dbReference type="Proteomes" id="UP000009049">
    <property type="component" value="Chromosome"/>
</dbReference>
<organism evidence="2 3">
    <name type="scientific">Robiginitalea biformata (strain ATCC BAA-864 / DSM 15991 / KCTC 12146 / HTCC2501)</name>
    <dbReference type="NCBI Taxonomy" id="313596"/>
    <lineage>
        <taxon>Bacteria</taxon>
        <taxon>Pseudomonadati</taxon>
        <taxon>Bacteroidota</taxon>
        <taxon>Flavobacteriia</taxon>
        <taxon>Flavobacteriales</taxon>
        <taxon>Flavobacteriaceae</taxon>
        <taxon>Robiginitalea</taxon>
    </lineage>
</organism>
<reference evidence="2 3" key="1">
    <citation type="journal article" date="2009" name="J. Bacteriol.">
        <title>Complete genome sequence of Robiginitalea biformata HTCC2501.</title>
        <authorList>
            <person name="Oh H.M."/>
            <person name="Giovannoni S.J."/>
            <person name="Lee K."/>
            <person name="Ferriera S."/>
            <person name="Johnson J."/>
            <person name="Cho J.C."/>
        </authorList>
    </citation>
    <scope>NUCLEOTIDE SEQUENCE [LARGE SCALE GENOMIC DNA]</scope>
    <source>
        <strain evidence="3">ATCC BAA-864 / HTCC2501 / KCTC 12146</strain>
    </source>
</reference>
<dbReference type="SUPFAM" id="SSF89392">
    <property type="entry name" value="Prokaryotic lipoproteins and lipoprotein localization factors"/>
    <property type="match status" value="1"/>
</dbReference>
<dbReference type="Pfam" id="PF14125">
    <property type="entry name" value="DUF4292"/>
    <property type="match status" value="1"/>
</dbReference>
<gene>
    <name evidence="2" type="ordered locus">RB2501_06515</name>
</gene>
<evidence type="ECO:0000313" key="2">
    <source>
        <dbReference type="EMBL" id="EAR16531.1"/>
    </source>
</evidence>
<dbReference type="GO" id="GO:0016787">
    <property type="term" value="F:hydrolase activity"/>
    <property type="evidence" value="ECO:0007669"/>
    <property type="project" value="UniProtKB-KW"/>
</dbReference>
<keyword evidence="2" id="KW-0378">Hydrolase</keyword>
<protein>
    <submittedName>
        <fullName evidence="2">Deoxyuridine 5'-triphosphate nucleotidohydrolase</fullName>
    </submittedName>
</protein>
<dbReference type="EMBL" id="CP001712">
    <property type="protein sequence ID" value="EAR16531.1"/>
    <property type="molecule type" value="Genomic_DNA"/>
</dbReference>
<evidence type="ECO:0000256" key="1">
    <source>
        <dbReference type="ARBA" id="ARBA00022729"/>
    </source>
</evidence>
<dbReference type="STRING" id="313596.RB2501_06515"/>
<name>A4CHX3_ROBBH</name>
<keyword evidence="1" id="KW-0732">Signal</keyword>
<dbReference type="OrthoDB" id="849114at2"/>
<dbReference type="PROSITE" id="PS51257">
    <property type="entry name" value="PROKAR_LIPOPROTEIN"/>
    <property type="match status" value="1"/>
</dbReference>
<keyword evidence="3" id="KW-1185">Reference proteome</keyword>
<dbReference type="RefSeq" id="WP_015753288.1">
    <property type="nucleotide sequence ID" value="NC_013222.1"/>
</dbReference>
<dbReference type="KEGG" id="rbi:RB2501_06515"/>
<dbReference type="InterPro" id="IPR029046">
    <property type="entry name" value="LolA/LolB/LppX"/>
</dbReference>
<dbReference type="eggNOG" id="COG2834">
    <property type="taxonomic scope" value="Bacteria"/>
</dbReference>
<evidence type="ECO:0000313" key="3">
    <source>
        <dbReference type="Proteomes" id="UP000009049"/>
    </source>
</evidence>
<dbReference type="AlphaFoldDB" id="A4CHX3"/>
<proteinExistence type="predicted"/>
<accession>A4CHX3</accession>
<dbReference type="InterPro" id="IPR025634">
    <property type="entry name" value="DUF4292"/>
</dbReference>
<sequence length="257" mass="29696">MQQLKTWIVILSAAWLATGCGARKLTATGEVDSRMTAKNVVRYHMSGTPDFKTLSGRLAIDYSDAENNQSVTVSLRMKRDEVIWLSAPLGVVKVLITPNRVSYYNKLQNEFFDGDFTYIRNLLGSEIDFNNLQNLLLGQAVHDLRGQKYHLSVDGEVYELKPEANPWIYKLLYEIEPRNFRLASQQLSQPEFKRLMHVRYPSYQEVDGRIVPERLYIAAIEKEERVTIGITYRQVELNRELNFPYKIPKGFNQISAK</sequence>
<dbReference type="HOGENOM" id="CLU_079899_2_0_10"/>